<gene>
    <name evidence="2" type="ORF">H7344_06025</name>
</gene>
<proteinExistence type="predicted"/>
<accession>A0ABR6U5Z2</accession>
<name>A0ABR6U5Z2_9ACTN</name>
<keyword evidence="1" id="KW-1133">Transmembrane helix</keyword>
<evidence type="ECO:0000256" key="1">
    <source>
        <dbReference type="SAM" id="Phobius"/>
    </source>
</evidence>
<evidence type="ECO:0000313" key="3">
    <source>
        <dbReference type="Proteomes" id="UP000604001"/>
    </source>
</evidence>
<dbReference type="EMBL" id="JACMYC010000003">
    <property type="protein sequence ID" value="MBC2959850.1"/>
    <property type="molecule type" value="Genomic_DNA"/>
</dbReference>
<keyword evidence="1" id="KW-0812">Transmembrane</keyword>
<dbReference type="RefSeq" id="WP_186345129.1">
    <property type="nucleotide sequence ID" value="NZ_BMMR01000003.1"/>
</dbReference>
<evidence type="ECO:0000313" key="2">
    <source>
        <dbReference type="EMBL" id="MBC2959850.1"/>
    </source>
</evidence>
<sequence length="154" mass="17352">MSRTTTLARPGQPDLVTSKPVVGDYRWDGKRWRRWTGRRWASAAYSADLAALHRPERFDLGRRIAESQRQRVLDLAVERQVLDEGASVVHAGPHGTVLAYKRPVSHLAHAIGTLVTGGLWVVVWLVCAIARSEDRVRLECDPWGHVWALRATSR</sequence>
<dbReference type="Proteomes" id="UP000604001">
    <property type="component" value="Unassembled WGS sequence"/>
</dbReference>
<keyword evidence="1" id="KW-0472">Membrane</keyword>
<protein>
    <recommendedName>
        <fullName evidence="4">DUF2510 domain-containing protein</fullName>
    </recommendedName>
</protein>
<comment type="caution">
    <text evidence="2">The sequence shown here is derived from an EMBL/GenBank/DDBJ whole genome shotgun (WGS) entry which is preliminary data.</text>
</comment>
<reference evidence="2 3" key="1">
    <citation type="submission" date="2020-08" db="EMBL/GenBank/DDBJ databases">
        <title>novel species in genus Nocardioides.</title>
        <authorList>
            <person name="Zhang G."/>
        </authorList>
    </citation>
    <scope>NUCLEOTIDE SEQUENCE [LARGE SCALE GENOMIC DNA]</scope>
    <source>
        <strain evidence="2 3">SC8A-24</strain>
    </source>
</reference>
<evidence type="ECO:0008006" key="4">
    <source>
        <dbReference type="Google" id="ProtNLM"/>
    </source>
</evidence>
<keyword evidence="3" id="KW-1185">Reference proteome</keyword>
<organism evidence="2 3">
    <name type="scientific">Nocardioides deserti</name>
    <dbReference type="NCBI Taxonomy" id="1588644"/>
    <lineage>
        <taxon>Bacteria</taxon>
        <taxon>Bacillati</taxon>
        <taxon>Actinomycetota</taxon>
        <taxon>Actinomycetes</taxon>
        <taxon>Propionibacteriales</taxon>
        <taxon>Nocardioidaceae</taxon>
        <taxon>Nocardioides</taxon>
    </lineage>
</organism>
<feature type="transmembrane region" description="Helical" evidence="1">
    <location>
        <begin position="107"/>
        <end position="129"/>
    </location>
</feature>